<gene>
    <name evidence="2" type="ordered locus">trd_1868</name>
</gene>
<dbReference type="AlphaFoldDB" id="B9L1W8"/>
<dbReference type="eggNOG" id="COG0298">
    <property type="taxonomic scope" value="Bacteria"/>
</dbReference>
<dbReference type="RefSeq" id="WP_015922810.1">
    <property type="nucleotide sequence ID" value="NC_011959.1"/>
</dbReference>
<proteinExistence type="inferred from homology"/>
<dbReference type="HOGENOM" id="CLU_2636716_0_0_0"/>
<evidence type="ECO:0000313" key="2">
    <source>
        <dbReference type="EMBL" id="ACM05612.1"/>
    </source>
</evidence>
<evidence type="ECO:0000256" key="1">
    <source>
        <dbReference type="ARBA" id="ARBA00006018"/>
    </source>
</evidence>
<dbReference type="SUPFAM" id="SSF159127">
    <property type="entry name" value="HupF/HypC-like"/>
    <property type="match status" value="1"/>
</dbReference>
<accession>B9L1W8</accession>
<dbReference type="OrthoDB" id="3394503at2"/>
<dbReference type="KEGG" id="tro:trd_1868"/>
<dbReference type="EMBL" id="CP001275">
    <property type="protein sequence ID" value="ACM05612.1"/>
    <property type="molecule type" value="Genomic_DNA"/>
</dbReference>
<organism evidence="2 3">
    <name type="scientific">Thermomicrobium roseum (strain ATCC 27502 / DSM 5159 / P-2)</name>
    <dbReference type="NCBI Taxonomy" id="309801"/>
    <lineage>
        <taxon>Bacteria</taxon>
        <taxon>Pseudomonadati</taxon>
        <taxon>Thermomicrobiota</taxon>
        <taxon>Thermomicrobia</taxon>
        <taxon>Thermomicrobiales</taxon>
        <taxon>Thermomicrobiaceae</taxon>
        <taxon>Thermomicrobium</taxon>
    </lineage>
</organism>
<dbReference type="Proteomes" id="UP000000447">
    <property type="component" value="Chromosome"/>
</dbReference>
<name>B9L1W8_THERP</name>
<reference evidence="2 3" key="1">
    <citation type="journal article" date="2009" name="PLoS ONE">
        <title>Complete genome sequence of the aerobic CO-oxidizing thermophile Thermomicrobium roseum.</title>
        <authorList>
            <person name="Wu D."/>
            <person name="Raymond J."/>
            <person name="Wu M."/>
            <person name="Chatterji S."/>
            <person name="Ren Q."/>
            <person name="Graham J.E."/>
            <person name="Bryant D.A."/>
            <person name="Robb F."/>
            <person name="Colman A."/>
            <person name="Tallon L.J."/>
            <person name="Badger J.H."/>
            <person name="Madupu R."/>
            <person name="Ward N.L."/>
            <person name="Eisen J.A."/>
        </authorList>
    </citation>
    <scope>NUCLEOTIDE SEQUENCE [LARGE SCALE GENOMIC DNA]</scope>
    <source>
        <strain evidence="3">ATCC 27502 / DSM 5159 / P-2</strain>
    </source>
</reference>
<keyword evidence="3" id="KW-1185">Reference proteome</keyword>
<dbReference type="Gene3D" id="2.30.30.140">
    <property type="match status" value="1"/>
</dbReference>
<comment type="similarity">
    <text evidence="1">Belongs to the HupF/HypC family.</text>
</comment>
<dbReference type="Pfam" id="PF01455">
    <property type="entry name" value="HupF_HypC"/>
    <property type="match status" value="1"/>
</dbReference>
<sequence>MRQTDVHPELWHYGSCTLDRDGCVTCGDLAVPVVVVAVEGNQAVCEDRVGQRAIVALDFVPDVMPGDVLLVHLGVALVRVGGDDAIR</sequence>
<dbReference type="InterPro" id="IPR001109">
    <property type="entry name" value="Hydrogenase_HupF/HypC"/>
</dbReference>
<evidence type="ECO:0000313" key="3">
    <source>
        <dbReference type="Proteomes" id="UP000000447"/>
    </source>
</evidence>
<protein>
    <submittedName>
        <fullName evidence="2">Hydrogenase maturation factor</fullName>
    </submittedName>
</protein>
<dbReference type="STRING" id="309801.trd_1868"/>